<reference evidence="3 4" key="1">
    <citation type="submission" date="2020-08" db="EMBL/GenBank/DDBJ databases">
        <title>Genome public.</title>
        <authorList>
            <person name="Liu C."/>
            <person name="Sun Q."/>
        </authorList>
    </citation>
    <scope>NUCLEOTIDE SEQUENCE [LARGE SCALE GENOMIC DNA]</scope>
    <source>
        <strain evidence="3 4">NSJ-35</strain>
    </source>
</reference>
<dbReference type="RefSeq" id="WP_186858975.1">
    <property type="nucleotide sequence ID" value="NZ_JACOON010000009.1"/>
</dbReference>
<dbReference type="EMBL" id="JACOON010000009">
    <property type="protein sequence ID" value="MBC5649526.1"/>
    <property type="molecule type" value="Genomic_DNA"/>
</dbReference>
<organism evidence="3 4">
    <name type="scientific">Christensenella tenuis</name>
    <dbReference type="NCBI Taxonomy" id="2763033"/>
    <lineage>
        <taxon>Bacteria</taxon>
        <taxon>Bacillati</taxon>
        <taxon>Bacillota</taxon>
        <taxon>Clostridia</taxon>
        <taxon>Christensenellales</taxon>
        <taxon>Christensenellaceae</taxon>
        <taxon>Christensenella</taxon>
    </lineage>
</organism>
<gene>
    <name evidence="3" type="ORF">H8S18_14355</name>
</gene>
<feature type="domain" description="Pyruvate/ketoisovalerate oxidoreductase catalytic" evidence="2">
    <location>
        <begin position="11"/>
        <end position="189"/>
    </location>
</feature>
<dbReference type="PANTHER" id="PTHR43854">
    <property type="entry name" value="INDOLEPYRUVATE OXIDOREDUCTASE SUBUNIT IORB"/>
    <property type="match status" value="1"/>
</dbReference>
<protein>
    <submittedName>
        <fullName evidence="3">Indolepyruvate oxidoreductase subunit beta</fullName>
    </submittedName>
</protein>
<dbReference type="InterPro" id="IPR002869">
    <property type="entry name" value="Pyrv_flavodox_OxRed_cen"/>
</dbReference>
<evidence type="ECO:0000313" key="4">
    <source>
        <dbReference type="Proteomes" id="UP000606889"/>
    </source>
</evidence>
<proteinExistence type="predicted"/>
<dbReference type="Pfam" id="PF01558">
    <property type="entry name" value="POR"/>
    <property type="match status" value="1"/>
</dbReference>
<accession>A0ABR7EID3</accession>
<name>A0ABR7EID3_9FIRM</name>
<dbReference type="InterPro" id="IPR019752">
    <property type="entry name" value="Pyrv/ketoisovalerate_OxRed_cat"/>
</dbReference>
<dbReference type="SUPFAM" id="SSF53323">
    <property type="entry name" value="Pyruvate-ferredoxin oxidoreductase, PFOR, domain III"/>
    <property type="match status" value="1"/>
</dbReference>
<sequence>MKCDILIAGVGGQGTILASKLIAQAAMEEGAFVRTSETIGMAQRGGCVVSHVRIGAQDESSVIPLRSADLLLGFEPAEAARSMARLKEGGTAVVNTARVVPVTASLSGKAYETEEIFDYLKNSAQVWMIDATGIAEQCGSAKAANVVMLGAGIGTGALQCSLEGMEKLLAQRLPEKLFSINQKALHAGYGCVRGEKGEAE</sequence>
<keyword evidence="4" id="KW-1185">Reference proteome</keyword>
<evidence type="ECO:0000313" key="3">
    <source>
        <dbReference type="EMBL" id="MBC5649526.1"/>
    </source>
</evidence>
<dbReference type="Proteomes" id="UP000606889">
    <property type="component" value="Unassembled WGS sequence"/>
</dbReference>
<dbReference type="PANTHER" id="PTHR43854:SF1">
    <property type="entry name" value="INDOLEPYRUVATE OXIDOREDUCTASE SUBUNIT IORB"/>
    <property type="match status" value="1"/>
</dbReference>
<dbReference type="Gene3D" id="3.40.920.10">
    <property type="entry name" value="Pyruvate-ferredoxin oxidoreductase, PFOR, domain III"/>
    <property type="match status" value="1"/>
</dbReference>
<evidence type="ECO:0000256" key="1">
    <source>
        <dbReference type="ARBA" id="ARBA00023002"/>
    </source>
</evidence>
<keyword evidence="1" id="KW-0560">Oxidoreductase</keyword>
<comment type="caution">
    <text evidence="3">The sequence shown here is derived from an EMBL/GenBank/DDBJ whole genome shotgun (WGS) entry which is preliminary data.</text>
</comment>
<dbReference type="InterPro" id="IPR052198">
    <property type="entry name" value="IorB_Oxidoreductase"/>
</dbReference>
<evidence type="ECO:0000259" key="2">
    <source>
        <dbReference type="Pfam" id="PF01558"/>
    </source>
</evidence>